<evidence type="ECO:0008006" key="4">
    <source>
        <dbReference type="Google" id="ProtNLM"/>
    </source>
</evidence>
<organism evidence="2 3">
    <name type="scientific">Macrolepiota fuliginosa MF-IS2</name>
    <dbReference type="NCBI Taxonomy" id="1400762"/>
    <lineage>
        <taxon>Eukaryota</taxon>
        <taxon>Fungi</taxon>
        <taxon>Dikarya</taxon>
        <taxon>Basidiomycota</taxon>
        <taxon>Agaricomycotina</taxon>
        <taxon>Agaricomycetes</taxon>
        <taxon>Agaricomycetidae</taxon>
        <taxon>Agaricales</taxon>
        <taxon>Agaricineae</taxon>
        <taxon>Agaricaceae</taxon>
        <taxon>Macrolepiota</taxon>
    </lineage>
</organism>
<dbReference type="OrthoDB" id="3647690at2759"/>
<dbReference type="AlphaFoldDB" id="A0A9P5XCZ2"/>
<evidence type="ECO:0000313" key="2">
    <source>
        <dbReference type="EMBL" id="KAF9449132.1"/>
    </source>
</evidence>
<sequence>MPLHTPTFTSHTLTLVQDGTKQNLESAMTLLNKKSEEISRLEAIIQNLQTPNTTLGASSLLGEAEKASFLAAVESANKRAVQAEKDVNFFRDLYGTQSAFVGELQAENKDLLSRAEIAEGQVQTGLGGIRETFELRMKQLEGEVDYHKRIATFIVEQAHRTQDDEIRRRAAEHPELEQRLKEMQAEMQARLEGAKAMIDVFEKQLTAKDRDNERLKEDKRRLEVEVEAVRKELEELRAEVERLGGRVARGDGGGDEVVAQVKKCTDVGADEIVNDMANDVAVVTAQEHVPVLGEVQVYRCRWKKDGKEHCDAMFFTKEELQRHIELGGHLE</sequence>
<evidence type="ECO:0000256" key="1">
    <source>
        <dbReference type="SAM" id="Coils"/>
    </source>
</evidence>
<dbReference type="EMBL" id="MU151139">
    <property type="protein sequence ID" value="KAF9449132.1"/>
    <property type="molecule type" value="Genomic_DNA"/>
</dbReference>
<accession>A0A9P5XCZ2</accession>
<comment type="caution">
    <text evidence="2">The sequence shown here is derived from an EMBL/GenBank/DDBJ whole genome shotgun (WGS) entry which is preliminary data.</text>
</comment>
<name>A0A9P5XCZ2_9AGAR</name>
<protein>
    <recommendedName>
        <fullName evidence="4">C2H2-type domain-containing protein</fullName>
    </recommendedName>
</protein>
<feature type="coiled-coil region" evidence="1">
    <location>
        <begin position="166"/>
        <end position="246"/>
    </location>
</feature>
<reference evidence="2" key="1">
    <citation type="submission" date="2020-11" db="EMBL/GenBank/DDBJ databases">
        <authorList>
            <consortium name="DOE Joint Genome Institute"/>
            <person name="Ahrendt S."/>
            <person name="Riley R."/>
            <person name="Andreopoulos W."/>
            <person name="Labutti K."/>
            <person name="Pangilinan J."/>
            <person name="Ruiz-Duenas F.J."/>
            <person name="Barrasa J.M."/>
            <person name="Sanchez-Garcia M."/>
            <person name="Camarero S."/>
            <person name="Miyauchi S."/>
            <person name="Serrano A."/>
            <person name="Linde D."/>
            <person name="Babiker R."/>
            <person name="Drula E."/>
            <person name="Ayuso-Fernandez I."/>
            <person name="Pacheco R."/>
            <person name="Padilla G."/>
            <person name="Ferreira P."/>
            <person name="Barriuso J."/>
            <person name="Kellner H."/>
            <person name="Castanera R."/>
            <person name="Alfaro M."/>
            <person name="Ramirez L."/>
            <person name="Pisabarro A.G."/>
            <person name="Kuo A."/>
            <person name="Tritt A."/>
            <person name="Lipzen A."/>
            <person name="He G."/>
            <person name="Yan M."/>
            <person name="Ng V."/>
            <person name="Cullen D."/>
            <person name="Martin F."/>
            <person name="Rosso M.-N."/>
            <person name="Henrissat B."/>
            <person name="Hibbett D."/>
            <person name="Martinez A.T."/>
            <person name="Grigoriev I.V."/>
        </authorList>
    </citation>
    <scope>NUCLEOTIDE SEQUENCE</scope>
    <source>
        <strain evidence="2">MF-IS2</strain>
    </source>
</reference>
<keyword evidence="1" id="KW-0175">Coiled coil</keyword>
<evidence type="ECO:0000313" key="3">
    <source>
        <dbReference type="Proteomes" id="UP000807342"/>
    </source>
</evidence>
<keyword evidence="3" id="KW-1185">Reference proteome</keyword>
<dbReference type="Proteomes" id="UP000807342">
    <property type="component" value="Unassembled WGS sequence"/>
</dbReference>
<proteinExistence type="predicted"/>
<gene>
    <name evidence="2" type="ORF">P691DRAFT_577583</name>
</gene>